<evidence type="ECO:0000313" key="2">
    <source>
        <dbReference type="Proteomes" id="UP000005615"/>
    </source>
</evidence>
<dbReference type="eggNOG" id="COG4571">
    <property type="taxonomic scope" value="Bacteria"/>
</dbReference>
<dbReference type="InterPro" id="IPR011990">
    <property type="entry name" value="TPR-like_helical_dom_sf"/>
</dbReference>
<dbReference type="STRING" id="2518989.IMCC3088_575"/>
<dbReference type="EMBL" id="AEIG01000016">
    <property type="protein sequence ID" value="EGG30329.1"/>
    <property type="molecule type" value="Genomic_DNA"/>
</dbReference>
<dbReference type="eggNOG" id="COG4105">
    <property type="taxonomic scope" value="Bacteria"/>
</dbReference>
<comment type="caution">
    <text evidence="1">The sequence shown here is derived from an EMBL/GenBank/DDBJ whole genome shotgun (WGS) entry which is preliminary data.</text>
</comment>
<reference evidence="1 2" key="1">
    <citation type="journal article" date="2011" name="J. Bacteriol.">
        <title>Genome sequence of strain IMCC3088, a proteorhodopsin-containing marine bacterium belonging to the OM60/NOR5 clade.</title>
        <authorList>
            <person name="Jang Y."/>
            <person name="Oh H.M."/>
            <person name="Kang I."/>
            <person name="Lee K."/>
            <person name="Yang S.J."/>
            <person name="Cho J.C."/>
        </authorList>
    </citation>
    <scope>NUCLEOTIDE SEQUENCE [LARGE SCALE GENOMIC DNA]</scope>
    <source>
        <strain evidence="1 2">IMCC3088</strain>
    </source>
</reference>
<accession>F3KZW3</accession>
<sequence length="696" mass="78808">MKSKFSQGLCLLMLLCLPSLSWARIVEKTKLDEAGDDYRIEITFATPMRFSNLSDRGFARSFEIQLRPDTLLSGLTIDDLGGRYSVSWNRSLWSPISEITYDGDDPEFPYITLRFKDQVKLSVRNSADFMTVIVDIDASEITRPAKAPKLTSADLLKDLSSDDVKIQNTIDEARAAIFAKDYNTAIRLFRTLKDTTTGVTQRRAHELLAITRELNQQLAQAKGEYETFIDLYGDTEDVARVRQRLAVLVTSDMKAKSIGQAEEALAWDSEFYGSFGQRYYRDDNYPEAGGSTILRDQLTSDLDFVHRVSNGIWDIKTQFIGSYRKDFEDDADSEFRPNVGSVEIENSNWGAIAKLGRQSRNTDGILGRFDGLYASYEVSTDVIVNASFGYPVDISRRDTINTDVEFYGTSVDFLNVADNWNLSAYYIKQTNFSLTDREALGAEARYSTRASSIYATFDYDIYFEELNSALFLGNWSLSEATRLNVSIDYRYSPTLTKLNAIQGQGVTSFDALFPLYSDDELKQLALDRSARSTTMTTSLTHTLNEKWQVIGDVTATEFGATETSAGVEGTDATGTDLYYSVQFVGTNILQVNDVAIWGLRMSDTDSASTYTLTGNWRFSPNRKFKINPRIRVDYRSNNNDSGDRWVTRPSVRLDYKINKQARIEFEAGYEWYDETYAVGAYKNETSFVTLGYRIDF</sequence>
<proteinExistence type="predicted"/>
<name>F3KZW3_9GAMM</name>
<dbReference type="RefSeq" id="WP_009574957.1">
    <property type="nucleotide sequence ID" value="NZ_AEIG01000016.1"/>
</dbReference>
<dbReference type="OrthoDB" id="8558195at2"/>
<dbReference type="SUPFAM" id="SSF56935">
    <property type="entry name" value="Porins"/>
    <property type="match status" value="1"/>
</dbReference>
<organism evidence="1 2">
    <name type="scientific">Aequoribacter fuscus</name>
    <dbReference type="NCBI Taxonomy" id="2518989"/>
    <lineage>
        <taxon>Bacteria</taxon>
        <taxon>Pseudomonadati</taxon>
        <taxon>Pseudomonadota</taxon>
        <taxon>Gammaproteobacteria</taxon>
        <taxon>Cellvibrionales</taxon>
        <taxon>Halieaceae</taxon>
        <taxon>Aequoribacter</taxon>
    </lineage>
</organism>
<keyword evidence="2" id="KW-1185">Reference proteome</keyword>
<gene>
    <name evidence="1" type="ORF">IMCC3088_575</name>
</gene>
<protein>
    <submittedName>
        <fullName evidence="1">Uncharacterized protein</fullName>
    </submittedName>
</protein>
<evidence type="ECO:0000313" key="1">
    <source>
        <dbReference type="EMBL" id="EGG30329.1"/>
    </source>
</evidence>
<dbReference type="Proteomes" id="UP000005615">
    <property type="component" value="Unassembled WGS sequence"/>
</dbReference>
<dbReference type="AlphaFoldDB" id="F3KZW3"/>
<dbReference type="Gene3D" id="1.25.40.10">
    <property type="entry name" value="Tetratricopeptide repeat domain"/>
    <property type="match status" value="1"/>
</dbReference>